<dbReference type="GO" id="GO:0008360">
    <property type="term" value="P:regulation of cell shape"/>
    <property type="evidence" value="ECO:0007669"/>
    <property type="project" value="UniProtKB-KW"/>
</dbReference>
<keyword evidence="12" id="KW-1185">Reference proteome</keyword>
<dbReference type="OrthoDB" id="9804143at2"/>
<feature type="transmembrane region" description="Helical" evidence="10">
    <location>
        <begin position="316"/>
        <end position="341"/>
    </location>
</feature>
<feature type="transmembrane region" description="Helical" evidence="10">
    <location>
        <begin position="130"/>
        <end position="149"/>
    </location>
</feature>
<feature type="transmembrane region" description="Helical" evidence="10">
    <location>
        <begin position="232"/>
        <end position="256"/>
    </location>
</feature>
<sequence length="516" mass="57298">MNKNVKKGVAAAVVLMFLSNVLSRVIGFVRTQIQAGFIGTDHIADAYALSFLLPDTLNYILAGGCLTVTFIPLYQSLEKRSPREAHEFVSNLLNVGTVIFLFSIVLGYLITPAFIAFVGGQELHGESQDLAVSLTRLVLPAQLFFFWGAVIKGIQFSRQSFLYPALTPLIYNVGIIICGVALFESHGVAGFSVGVLVGAFLGNVVFQLPGMQCCAVQWYPRFSFRDPHLRHWGLKTLPLIIGVGFTYSNMVLIRFFGARSSDGIGSVSALDYSYRLFMVLVALLGQSIASGMYPFITEMAMENRRKDIEETLFPLIVQIGVILWSITWILPFVSYDLIALLFERRAFTAHSTLITSRALTAYAPGLFFFTAVFLFNRLYYAFEKTLTPTIITTISLVLVLPLFFILSQTWGVVGVAFPSALFSALIFILLSGYWKKLFPDSKVHFLWLRLVGVIALSSPGALMALGISRFPIVDQAPPAVRIFVVGGMPFFLLLSLFNYLGFISARDLLNKIRRRK</sequence>
<feature type="transmembrane region" description="Helical" evidence="10">
    <location>
        <begin position="189"/>
        <end position="211"/>
    </location>
</feature>
<dbReference type="PRINTS" id="PR01806">
    <property type="entry name" value="VIRFACTRMVIN"/>
</dbReference>
<dbReference type="Pfam" id="PF03023">
    <property type="entry name" value="MurJ"/>
    <property type="match status" value="1"/>
</dbReference>
<evidence type="ECO:0000256" key="9">
    <source>
        <dbReference type="ARBA" id="ARBA00061532"/>
    </source>
</evidence>
<feature type="transmembrane region" description="Helical" evidence="10">
    <location>
        <begin position="361"/>
        <end position="379"/>
    </location>
</feature>
<dbReference type="GO" id="GO:0034204">
    <property type="term" value="P:lipid translocation"/>
    <property type="evidence" value="ECO:0007669"/>
    <property type="project" value="TreeGrafter"/>
</dbReference>
<dbReference type="PANTHER" id="PTHR47019:SF1">
    <property type="entry name" value="LIPID II FLIPPASE MURJ"/>
    <property type="match status" value="1"/>
</dbReference>
<organism evidence="11 12">
    <name type="scientific">Chitinivibrio alkaliphilus ACht1</name>
    <dbReference type="NCBI Taxonomy" id="1313304"/>
    <lineage>
        <taxon>Bacteria</taxon>
        <taxon>Pseudomonadati</taxon>
        <taxon>Fibrobacterota</taxon>
        <taxon>Chitinivibrionia</taxon>
        <taxon>Chitinivibrionales</taxon>
        <taxon>Chitinivibrionaceae</taxon>
        <taxon>Chitinivibrio</taxon>
    </lineage>
</organism>
<dbReference type="InterPro" id="IPR004268">
    <property type="entry name" value="MurJ"/>
</dbReference>
<keyword evidence="3 10" id="KW-0812">Transmembrane</keyword>
<evidence type="ECO:0000256" key="5">
    <source>
        <dbReference type="ARBA" id="ARBA00022984"/>
    </source>
</evidence>
<dbReference type="EMBL" id="ASJR01000006">
    <property type="protein sequence ID" value="ERP32187.1"/>
    <property type="molecule type" value="Genomic_DNA"/>
</dbReference>
<keyword evidence="7 10" id="KW-0472">Membrane</keyword>
<comment type="subcellular location">
    <subcellularLocation>
        <location evidence="1">Cell membrane</location>
        <topology evidence="1">Multi-pass membrane protein</topology>
    </subcellularLocation>
</comment>
<keyword evidence="2" id="KW-1003">Cell membrane</keyword>
<evidence type="ECO:0000256" key="10">
    <source>
        <dbReference type="SAM" id="Phobius"/>
    </source>
</evidence>
<keyword evidence="4" id="KW-0133">Cell shape</keyword>
<evidence type="ECO:0000256" key="4">
    <source>
        <dbReference type="ARBA" id="ARBA00022960"/>
    </source>
</evidence>
<dbReference type="PANTHER" id="PTHR47019">
    <property type="entry name" value="LIPID II FLIPPASE MURJ"/>
    <property type="match status" value="1"/>
</dbReference>
<evidence type="ECO:0000256" key="1">
    <source>
        <dbReference type="ARBA" id="ARBA00004651"/>
    </source>
</evidence>
<comment type="similarity">
    <text evidence="9">Belongs to the MurJ/MviN family.</text>
</comment>
<gene>
    <name evidence="11" type="ORF">CALK_0917</name>
</gene>
<feature type="transmembrane region" description="Helical" evidence="10">
    <location>
        <begin position="276"/>
        <end position="296"/>
    </location>
</feature>
<proteinExistence type="inferred from homology"/>
<dbReference type="InterPro" id="IPR051050">
    <property type="entry name" value="Lipid_II_flippase_MurJ/MviN"/>
</dbReference>
<reference evidence="11 12" key="1">
    <citation type="journal article" date="2013" name="Environ. Microbiol.">
        <title>Genome analysis of Chitinivibrio alkaliphilus gen. nov., sp. nov., a novel extremely haloalkaliphilic anaerobic chitinolytic bacterium from the candidate phylum Termite Group 3.</title>
        <authorList>
            <person name="Sorokin D.Y."/>
            <person name="Gumerov V.M."/>
            <person name="Rakitin A.L."/>
            <person name="Beletsky A.V."/>
            <person name="Damste J.S."/>
            <person name="Muyzer G."/>
            <person name="Mardanov A.V."/>
            <person name="Ravin N.V."/>
        </authorList>
    </citation>
    <scope>NUCLEOTIDE SEQUENCE [LARGE SCALE GENOMIC DNA]</scope>
    <source>
        <strain evidence="11 12">ACht1</strain>
    </source>
</reference>
<evidence type="ECO:0000256" key="7">
    <source>
        <dbReference type="ARBA" id="ARBA00023136"/>
    </source>
</evidence>
<accession>U7DAN2</accession>
<dbReference type="STRING" id="1313304.CALK_0917"/>
<feature type="transmembrane region" description="Helical" evidence="10">
    <location>
        <begin position="479"/>
        <end position="505"/>
    </location>
</feature>
<feature type="transmembrane region" description="Helical" evidence="10">
    <location>
        <begin position="95"/>
        <end position="118"/>
    </location>
</feature>
<dbReference type="AlphaFoldDB" id="U7DAN2"/>
<feature type="transmembrane region" description="Helical" evidence="10">
    <location>
        <begin position="412"/>
        <end position="434"/>
    </location>
</feature>
<dbReference type="GO" id="GO:0015648">
    <property type="term" value="F:lipid-linked peptidoglycan transporter activity"/>
    <property type="evidence" value="ECO:0007669"/>
    <property type="project" value="TreeGrafter"/>
</dbReference>
<feature type="transmembrane region" description="Helical" evidence="10">
    <location>
        <begin position="161"/>
        <end position="183"/>
    </location>
</feature>
<evidence type="ECO:0000256" key="8">
    <source>
        <dbReference type="ARBA" id="ARBA00060041"/>
    </source>
</evidence>
<evidence type="ECO:0000256" key="6">
    <source>
        <dbReference type="ARBA" id="ARBA00022989"/>
    </source>
</evidence>
<evidence type="ECO:0000256" key="2">
    <source>
        <dbReference type="ARBA" id="ARBA00022475"/>
    </source>
</evidence>
<feature type="transmembrane region" description="Helical" evidence="10">
    <location>
        <begin position="56"/>
        <end position="74"/>
    </location>
</feature>
<comment type="function">
    <text evidence="8">Involved in peptidoglycan biosynthesis. Transports lipid-linked peptidoglycan precursors from the inner to the outer leaflet of the cytoplasmic membrane.</text>
</comment>
<keyword evidence="5" id="KW-0573">Peptidoglycan synthesis</keyword>
<dbReference type="GO" id="GO:0005886">
    <property type="term" value="C:plasma membrane"/>
    <property type="evidence" value="ECO:0007669"/>
    <property type="project" value="UniProtKB-SubCell"/>
</dbReference>
<feature type="transmembrane region" description="Helical" evidence="10">
    <location>
        <begin position="446"/>
        <end position="467"/>
    </location>
</feature>
<name>U7DAN2_9BACT</name>
<evidence type="ECO:0000313" key="12">
    <source>
        <dbReference type="Proteomes" id="UP000017148"/>
    </source>
</evidence>
<evidence type="ECO:0000313" key="11">
    <source>
        <dbReference type="EMBL" id="ERP32187.1"/>
    </source>
</evidence>
<keyword evidence="6 10" id="KW-1133">Transmembrane helix</keyword>
<dbReference type="RefSeq" id="WP_022636418.1">
    <property type="nucleotide sequence ID" value="NZ_ASJR01000006.1"/>
</dbReference>
<evidence type="ECO:0000256" key="3">
    <source>
        <dbReference type="ARBA" id="ARBA00022692"/>
    </source>
</evidence>
<protein>
    <submittedName>
        <fullName evidence="11">Integral membrane protein MviN</fullName>
    </submittedName>
</protein>
<feature type="transmembrane region" description="Helical" evidence="10">
    <location>
        <begin position="386"/>
        <end position="406"/>
    </location>
</feature>
<dbReference type="GO" id="GO:0009252">
    <property type="term" value="P:peptidoglycan biosynthetic process"/>
    <property type="evidence" value="ECO:0007669"/>
    <property type="project" value="UniProtKB-KW"/>
</dbReference>
<dbReference type="eggNOG" id="COG0728">
    <property type="taxonomic scope" value="Bacteria"/>
</dbReference>
<comment type="caution">
    <text evidence="11">The sequence shown here is derived from an EMBL/GenBank/DDBJ whole genome shotgun (WGS) entry which is preliminary data.</text>
</comment>
<dbReference type="Proteomes" id="UP000017148">
    <property type="component" value="Unassembled WGS sequence"/>
</dbReference>